<organism evidence="2 3">
    <name type="scientific">Symbiochloris irregularis</name>
    <dbReference type="NCBI Taxonomy" id="706552"/>
    <lineage>
        <taxon>Eukaryota</taxon>
        <taxon>Viridiplantae</taxon>
        <taxon>Chlorophyta</taxon>
        <taxon>core chlorophytes</taxon>
        <taxon>Trebouxiophyceae</taxon>
        <taxon>Trebouxiales</taxon>
        <taxon>Trebouxiaceae</taxon>
        <taxon>Symbiochloris</taxon>
    </lineage>
</organism>
<protein>
    <submittedName>
        <fullName evidence="2">Uncharacterized protein</fullName>
    </submittedName>
</protein>
<sequence>METDLKNSVNAAVWKHVKAYWQKAMALDNAAVAWDVVSKIRAPLYSGTDASIIELRRLLRLHGDYSATNWNGAPPHVFMPLLAHCLHYMEDRVAQGDWKGVKLFSLLPMTDFTPKNFEFQQRLLWGLTARSKDTIGKAYIPQGAFFADPEQQWPNYFNMQAIAALKPGWQFAHSVTTDGYGASVLFHKDLTEEEKAAKDAAKGKGRKQKKKWQHQPAEGWQQKEWSKVWGLDPGFGHVFTACCVPRYSKQQGVKDTVERYSGEQYYHDAHINASMRRIRRWQADDTHYTAMIAKAPSPKSASPHNLLNYLLYWTYAPKIDLACFSRVDYMFHHMYTRDYRGQSFLRYIGRQKAIASMVKQLTKHAGAKTLVGFGDMGRSNGGCIKRCVRGPVQGLEHALRQVCTVVAIDEFRTSKEHAGSAASQGGGARPAVCPC</sequence>
<evidence type="ECO:0000313" key="2">
    <source>
        <dbReference type="EMBL" id="KAK9807394.1"/>
    </source>
</evidence>
<evidence type="ECO:0000313" key="3">
    <source>
        <dbReference type="Proteomes" id="UP001465755"/>
    </source>
</evidence>
<accession>A0AAW1PGJ3</accession>
<gene>
    <name evidence="2" type="ORF">WJX73_000266</name>
</gene>
<keyword evidence="3" id="KW-1185">Reference proteome</keyword>
<name>A0AAW1PGJ3_9CHLO</name>
<dbReference type="EMBL" id="JALJOQ010000030">
    <property type="protein sequence ID" value="KAK9807394.1"/>
    <property type="molecule type" value="Genomic_DNA"/>
</dbReference>
<feature type="region of interest" description="Disordered" evidence="1">
    <location>
        <begin position="196"/>
        <end position="219"/>
    </location>
</feature>
<comment type="caution">
    <text evidence="2">The sequence shown here is derived from an EMBL/GenBank/DDBJ whole genome shotgun (WGS) entry which is preliminary data.</text>
</comment>
<feature type="compositionally biased region" description="Basic residues" evidence="1">
    <location>
        <begin position="203"/>
        <end position="213"/>
    </location>
</feature>
<dbReference type="AlphaFoldDB" id="A0AAW1PGJ3"/>
<evidence type="ECO:0000256" key="1">
    <source>
        <dbReference type="SAM" id="MobiDB-lite"/>
    </source>
</evidence>
<proteinExistence type="predicted"/>
<reference evidence="2 3" key="1">
    <citation type="journal article" date="2024" name="Nat. Commun.">
        <title>Phylogenomics reveals the evolutionary origins of lichenization in chlorophyte algae.</title>
        <authorList>
            <person name="Puginier C."/>
            <person name="Libourel C."/>
            <person name="Otte J."/>
            <person name="Skaloud P."/>
            <person name="Haon M."/>
            <person name="Grisel S."/>
            <person name="Petersen M."/>
            <person name="Berrin J.G."/>
            <person name="Delaux P.M."/>
            <person name="Dal Grande F."/>
            <person name="Keller J."/>
        </authorList>
    </citation>
    <scope>NUCLEOTIDE SEQUENCE [LARGE SCALE GENOMIC DNA]</scope>
    <source>
        <strain evidence="2 3">SAG 2036</strain>
    </source>
</reference>
<dbReference type="Proteomes" id="UP001465755">
    <property type="component" value="Unassembled WGS sequence"/>
</dbReference>